<dbReference type="OrthoDB" id="5979581at2759"/>
<reference evidence="1 2" key="1">
    <citation type="journal article" date="2011" name="PLoS Genet.">
        <title>Comparative genomic analysis of human fungal pathogens causing paracoccidioidomycosis.</title>
        <authorList>
            <person name="Desjardins C.A."/>
            <person name="Champion M.D."/>
            <person name="Holder J.W."/>
            <person name="Muszewska A."/>
            <person name="Goldberg J."/>
            <person name="Bailao A.M."/>
            <person name="Brigido M.M."/>
            <person name="Ferreira M.E."/>
            <person name="Garcia A.M."/>
            <person name="Grynberg M."/>
            <person name="Gujja S."/>
            <person name="Heiman D.I."/>
            <person name="Henn M.R."/>
            <person name="Kodira C.D."/>
            <person name="Leon-Narvaez H."/>
            <person name="Longo L.V."/>
            <person name="Ma L.J."/>
            <person name="Malavazi I."/>
            <person name="Matsuo A.L."/>
            <person name="Morais F.V."/>
            <person name="Pereira M."/>
            <person name="Rodriguez-Brito S."/>
            <person name="Sakthikumar S."/>
            <person name="Salem-Izacc S.M."/>
            <person name="Sykes S.M."/>
            <person name="Teixeira M.M."/>
            <person name="Vallejo M.C."/>
            <person name="Walter M.E."/>
            <person name="Yandava C."/>
            <person name="Young S."/>
            <person name="Zeng Q."/>
            <person name="Zucker J."/>
            <person name="Felipe M.S."/>
            <person name="Goldman G.H."/>
            <person name="Haas B.J."/>
            <person name="McEwen J.G."/>
            <person name="Nino-Vega G."/>
            <person name="Puccia R."/>
            <person name="San-Blas G."/>
            <person name="Soares C.M."/>
            <person name="Birren B.W."/>
            <person name="Cuomo C.A."/>
        </authorList>
    </citation>
    <scope>NUCLEOTIDE SEQUENCE [LARGE SCALE GENOMIC DNA]</scope>
    <source>
        <strain evidence="2">ATCC MYA-826 / Pb01</strain>
    </source>
</reference>
<dbReference type="VEuPathDB" id="FungiDB:PAAG_08056"/>
<dbReference type="RefSeq" id="XP_002789989.2">
    <property type="nucleotide sequence ID" value="XM_002789943.2"/>
</dbReference>
<name>C1HBB5_PARBA</name>
<dbReference type="EMBL" id="KN294020">
    <property type="protein sequence ID" value="EEH37638.2"/>
    <property type="molecule type" value="Genomic_DNA"/>
</dbReference>
<dbReference type="STRING" id="502779.C1HBB5"/>
<sequence>MDEPNIPWVVPCHLKREGSSESVFAASSGAAIDSHLLRYSDETGNWRGLAPIPDISLEKLEQRLPGNDKAGFLHFVEADALLGPSEERPTAEEAVTL</sequence>
<dbReference type="AlphaFoldDB" id="C1HBB5"/>
<evidence type="ECO:0000313" key="2">
    <source>
        <dbReference type="Proteomes" id="UP000002059"/>
    </source>
</evidence>
<dbReference type="GeneID" id="9093234"/>
<accession>C1HBB5</accession>
<protein>
    <submittedName>
        <fullName evidence="1">Uncharacterized protein</fullName>
    </submittedName>
</protein>
<proteinExistence type="predicted"/>
<dbReference type="Proteomes" id="UP000002059">
    <property type="component" value="Partially assembled WGS sequence"/>
</dbReference>
<dbReference type="KEGG" id="pbl:PAAG_08056"/>
<organism evidence="1 2">
    <name type="scientific">Paracoccidioides lutzii (strain ATCC MYA-826 / Pb01)</name>
    <name type="common">Paracoccidioides brasiliensis</name>
    <dbReference type="NCBI Taxonomy" id="502779"/>
    <lineage>
        <taxon>Eukaryota</taxon>
        <taxon>Fungi</taxon>
        <taxon>Dikarya</taxon>
        <taxon>Ascomycota</taxon>
        <taxon>Pezizomycotina</taxon>
        <taxon>Eurotiomycetes</taxon>
        <taxon>Eurotiomycetidae</taxon>
        <taxon>Onygenales</taxon>
        <taxon>Ajellomycetaceae</taxon>
        <taxon>Paracoccidioides</taxon>
    </lineage>
</organism>
<dbReference type="HOGENOM" id="CLU_2347292_0_0_1"/>
<gene>
    <name evidence="1" type="ORF">PAAG_08056</name>
</gene>
<evidence type="ECO:0000313" key="1">
    <source>
        <dbReference type="EMBL" id="EEH37638.2"/>
    </source>
</evidence>
<keyword evidence="2" id="KW-1185">Reference proteome</keyword>